<proteinExistence type="predicted"/>
<gene>
    <name evidence="2" type="ORF">LEL_03691</name>
</gene>
<dbReference type="EMBL" id="AZHF01000002">
    <property type="protein sequence ID" value="OAA80205.1"/>
    <property type="molecule type" value="Genomic_DNA"/>
</dbReference>
<dbReference type="GO" id="GO:0010181">
    <property type="term" value="F:FMN binding"/>
    <property type="evidence" value="ECO:0007669"/>
    <property type="project" value="TreeGrafter"/>
</dbReference>
<dbReference type="GO" id="GO:0005829">
    <property type="term" value="C:cytosol"/>
    <property type="evidence" value="ECO:0007669"/>
    <property type="project" value="TreeGrafter"/>
</dbReference>
<dbReference type="AlphaFoldDB" id="A0A168JAY7"/>
<sequence length="211" mass="22734">MPAAAKTIALVIGSTRTPRMGPHIQSFIQTTYLDPIVASSHPNIRLETVDLQAHQLPVFDEPMHPAGRPQADPTSAYSHEHTRRWSALVRGYDAFVFFTPEYNGSIPAGLKTAIDALFHEWTGKPAGVVSYAGRGGASVAAHLRTVLGVVGLKVVSTTVNVPAGAKTLASFNEGAKPRDEDLERWAEAKVEENSKALLSEIIAQLNETEAQ</sequence>
<dbReference type="SUPFAM" id="SSF52218">
    <property type="entry name" value="Flavoproteins"/>
    <property type="match status" value="1"/>
</dbReference>
<dbReference type="Pfam" id="PF03358">
    <property type="entry name" value="FMN_red"/>
    <property type="match status" value="1"/>
</dbReference>
<protein>
    <submittedName>
        <fullName evidence="2">NADPH-dependent FMN reductase</fullName>
    </submittedName>
</protein>
<evidence type="ECO:0000313" key="2">
    <source>
        <dbReference type="EMBL" id="OAA80205.1"/>
    </source>
</evidence>
<comment type="caution">
    <text evidence="2">The sequence shown here is derived from an EMBL/GenBank/DDBJ whole genome shotgun (WGS) entry which is preliminary data.</text>
</comment>
<dbReference type="PANTHER" id="PTHR30543">
    <property type="entry name" value="CHROMATE REDUCTASE"/>
    <property type="match status" value="1"/>
</dbReference>
<dbReference type="InterPro" id="IPR029039">
    <property type="entry name" value="Flavoprotein-like_sf"/>
</dbReference>
<dbReference type="InterPro" id="IPR050712">
    <property type="entry name" value="NAD(P)H-dep_reductase"/>
</dbReference>
<dbReference type="PANTHER" id="PTHR30543:SF21">
    <property type="entry name" value="NAD(P)H-DEPENDENT FMN REDUCTASE LOT6"/>
    <property type="match status" value="1"/>
</dbReference>
<feature type="domain" description="NADPH-dependent FMN reductase-like" evidence="1">
    <location>
        <begin position="8"/>
        <end position="164"/>
    </location>
</feature>
<dbReference type="InterPro" id="IPR005025">
    <property type="entry name" value="FMN_Rdtase-like_dom"/>
</dbReference>
<evidence type="ECO:0000259" key="1">
    <source>
        <dbReference type="Pfam" id="PF03358"/>
    </source>
</evidence>
<name>A0A168JAY7_CORDF</name>
<reference evidence="2 3" key="1">
    <citation type="journal article" date="2016" name="Genome Biol. Evol.">
        <title>Divergent and convergent evolution of fungal pathogenicity.</title>
        <authorList>
            <person name="Shang Y."/>
            <person name="Xiao G."/>
            <person name="Zheng P."/>
            <person name="Cen K."/>
            <person name="Zhan S."/>
            <person name="Wang C."/>
        </authorList>
    </citation>
    <scope>NUCLEOTIDE SEQUENCE [LARGE SCALE GENOMIC DNA]</scope>
    <source>
        <strain evidence="2 3">RCEF 1005</strain>
    </source>
</reference>
<dbReference type="STRING" id="1081108.A0A168JAY7"/>
<evidence type="ECO:0000313" key="3">
    <source>
        <dbReference type="Proteomes" id="UP000076881"/>
    </source>
</evidence>
<keyword evidence="3" id="KW-1185">Reference proteome</keyword>
<organism evidence="2 3">
    <name type="scientific">Akanthomyces lecanii RCEF 1005</name>
    <dbReference type="NCBI Taxonomy" id="1081108"/>
    <lineage>
        <taxon>Eukaryota</taxon>
        <taxon>Fungi</taxon>
        <taxon>Dikarya</taxon>
        <taxon>Ascomycota</taxon>
        <taxon>Pezizomycotina</taxon>
        <taxon>Sordariomycetes</taxon>
        <taxon>Hypocreomycetidae</taxon>
        <taxon>Hypocreales</taxon>
        <taxon>Cordycipitaceae</taxon>
        <taxon>Akanthomyces</taxon>
        <taxon>Cordyceps confragosa</taxon>
    </lineage>
</organism>
<dbReference type="GO" id="GO:0016491">
    <property type="term" value="F:oxidoreductase activity"/>
    <property type="evidence" value="ECO:0007669"/>
    <property type="project" value="InterPro"/>
</dbReference>
<dbReference type="Gene3D" id="3.40.50.360">
    <property type="match status" value="1"/>
</dbReference>
<dbReference type="Proteomes" id="UP000076881">
    <property type="component" value="Unassembled WGS sequence"/>
</dbReference>
<dbReference type="OrthoDB" id="68575at2759"/>
<accession>A0A168JAY7</accession>